<dbReference type="PANTHER" id="PTHR43874:SF7">
    <property type="entry name" value="TWO-COMPONENT RESPONSE REGULATOR ARR10"/>
    <property type="match status" value="1"/>
</dbReference>
<evidence type="ECO:0000313" key="16">
    <source>
        <dbReference type="EMBL" id="CAI0415300.1"/>
    </source>
</evidence>
<dbReference type="Pfam" id="PF00249">
    <property type="entry name" value="Myb_DNA-binding"/>
    <property type="match status" value="1"/>
</dbReference>
<dbReference type="Pfam" id="PF00072">
    <property type="entry name" value="Response_reg"/>
    <property type="match status" value="1"/>
</dbReference>
<keyword evidence="7 11" id="KW-0238">DNA-binding</keyword>
<organism evidence="16 17">
    <name type="scientific">Linum tenue</name>
    <dbReference type="NCBI Taxonomy" id="586396"/>
    <lineage>
        <taxon>Eukaryota</taxon>
        <taxon>Viridiplantae</taxon>
        <taxon>Streptophyta</taxon>
        <taxon>Embryophyta</taxon>
        <taxon>Tracheophyta</taxon>
        <taxon>Spermatophyta</taxon>
        <taxon>Magnoliopsida</taxon>
        <taxon>eudicotyledons</taxon>
        <taxon>Gunneridae</taxon>
        <taxon>Pentapetalae</taxon>
        <taxon>rosids</taxon>
        <taxon>fabids</taxon>
        <taxon>Malpighiales</taxon>
        <taxon>Linaceae</taxon>
        <taxon>Linum</taxon>
    </lineage>
</organism>
<evidence type="ECO:0000256" key="2">
    <source>
        <dbReference type="ARBA" id="ARBA00006015"/>
    </source>
</evidence>
<sequence length="618" mass="67828">MTVEQGVGGNQDQFPIGMRVLAVDDDLTCLMVLETLLRKCQYHDSCGFWRVFLLLFSAVTTTSQARMALKILRERRNDFDLVISDVHMPDMDGFHLLEKVGLEMDLPVIMLSANGDPKVVMKGITHGACDYLLKPIRIEELKNIWQHVVRRKKTDNRNNVDSAVKPHSQSGEATSDHKLNKKRKDQNGEEDDDLDENGNDNDDPSSQKKPRVVWSVELHRKFVSAVNHLGIDKAVPKKILELMNVEKLSRENVASHLQKYRLYLRRISTVANQHANMAAALVSTDASYLQMGGSLTGYGLHNVAGNGQFHNGAGYRSVNPNGMLGRLNSPAGMSIHGLPSSGMVQVASHAQGGRNHLTTNQRQFQSGISNADVLQGMPVSLELDQIQTNNKGLNYIRQHIPPATETTTAAFPPDMSMVVGSGSNGSFMVGASEKPLLLDHGRCNENWSNASAHSTGSTTLFLDHCDVPSRSSLPIHLQGTKADLGCRVASAGSNGAQMMSNAPQQSWDRLAAPSYNHFNNVGSSSVNLSIQDNGVVDMINQRWDANNASLLRTPSFSSTGQSNFLDTSSVKHNGLSVEIPRVSIARQPNQQHNLQTGHSHFGSLEDVAGFMTTREWTR</sequence>
<comment type="function">
    <text evidence="11">Transcriptional activator that binds specific DNA sequence.</text>
</comment>
<feature type="modified residue" description="4-aspartylphosphate" evidence="12">
    <location>
        <position position="85"/>
    </location>
</feature>
<protein>
    <recommendedName>
        <fullName evidence="11">Two-component response regulator</fullName>
    </recommendedName>
</protein>
<dbReference type="Gene3D" id="1.10.10.60">
    <property type="entry name" value="Homeodomain-like"/>
    <property type="match status" value="1"/>
</dbReference>
<keyword evidence="10 11" id="KW-0539">Nucleus</keyword>
<keyword evidence="3 12" id="KW-0597">Phosphoprotein</keyword>
<dbReference type="InterPro" id="IPR017053">
    <property type="entry name" value="Response_reg_B-typ_pln"/>
</dbReference>
<accession>A0AAV0K0L2</accession>
<dbReference type="AlphaFoldDB" id="A0AAV0K0L2"/>
<name>A0AAV0K0L2_9ROSI</name>
<dbReference type="GO" id="GO:0003677">
    <property type="term" value="F:DNA binding"/>
    <property type="evidence" value="ECO:0007669"/>
    <property type="project" value="UniProtKB-KW"/>
</dbReference>
<dbReference type="PANTHER" id="PTHR43874">
    <property type="entry name" value="TWO-COMPONENT RESPONSE REGULATOR"/>
    <property type="match status" value="1"/>
</dbReference>
<gene>
    <name evidence="16" type="ORF">LITE_LOCUS16576</name>
</gene>
<feature type="compositionally biased region" description="Polar residues" evidence="13">
    <location>
        <begin position="157"/>
        <end position="173"/>
    </location>
</feature>
<evidence type="ECO:0000256" key="7">
    <source>
        <dbReference type="ARBA" id="ARBA00023125"/>
    </source>
</evidence>
<evidence type="ECO:0000256" key="10">
    <source>
        <dbReference type="ARBA" id="ARBA00023242"/>
    </source>
</evidence>
<dbReference type="SUPFAM" id="SSF52172">
    <property type="entry name" value="CheY-like"/>
    <property type="match status" value="1"/>
</dbReference>
<evidence type="ECO:0000313" key="17">
    <source>
        <dbReference type="Proteomes" id="UP001154282"/>
    </source>
</evidence>
<evidence type="ECO:0000256" key="5">
    <source>
        <dbReference type="ARBA" id="ARBA00023012"/>
    </source>
</evidence>
<comment type="subcellular location">
    <subcellularLocation>
        <location evidence="1 11">Nucleus</location>
    </subcellularLocation>
</comment>
<evidence type="ECO:0000256" key="9">
    <source>
        <dbReference type="ARBA" id="ARBA00023163"/>
    </source>
</evidence>
<dbReference type="Gene3D" id="3.40.50.2300">
    <property type="match status" value="1"/>
</dbReference>
<feature type="region of interest" description="Disordered" evidence="13">
    <location>
        <begin position="156"/>
        <end position="211"/>
    </location>
</feature>
<evidence type="ECO:0000256" key="12">
    <source>
        <dbReference type="PROSITE-ProRule" id="PRU00169"/>
    </source>
</evidence>
<dbReference type="SUPFAM" id="SSF46689">
    <property type="entry name" value="Homeodomain-like"/>
    <property type="match status" value="1"/>
</dbReference>
<dbReference type="CDD" id="cd17584">
    <property type="entry name" value="REC_typeB_ARR-like"/>
    <property type="match status" value="1"/>
</dbReference>
<comment type="similarity">
    <text evidence="2">Belongs to the ARR family. Type-B subfamily.</text>
</comment>
<dbReference type="NCBIfam" id="TIGR01557">
    <property type="entry name" value="myb_SHAQKYF"/>
    <property type="match status" value="1"/>
</dbReference>
<dbReference type="GO" id="GO:0003700">
    <property type="term" value="F:DNA-binding transcription factor activity"/>
    <property type="evidence" value="ECO:0007669"/>
    <property type="project" value="UniProtKB-UniRule"/>
</dbReference>
<dbReference type="InterPro" id="IPR001005">
    <property type="entry name" value="SANT/Myb"/>
</dbReference>
<keyword evidence="4" id="KW-0932">Cytokinin signaling pathway</keyword>
<keyword evidence="8 11" id="KW-0010">Activator</keyword>
<feature type="domain" description="HTH myb-type" evidence="15">
    <location>
        <begin position="206"/>
        <end position="265"/>
    </location>
</feature>
<feature type="compositionally biased region" description="Acidic residues" evidence="13">
    <location>
        <begin position="188"/>
        <end position="203"/>
    </location>
</feature>
<evidence type="ECO:0000259" key="14">
    <source>
        <dbReference type="PROSITE" id="PS50110"/>
    </source>
</evidence>
<dbReference type="PIRSF" id="PIRSF036392">
    <property type="entry name" value="RR_ARR_type-B"/>
    <property type="match status" value="1"/>
</dbReference>
<evidence type="ECO:0000256" key="8">
    <source>
        <dbReference type="ARBA" id="ARBA00023159"/>
    </source>
</evidence>
<dbReference type="GO" id="GO:0000160">
    <property type="term" value="P:phosphorelay signal transduction system"/>
    <property type="evidence" value="ECO:0007669"/>
    <property type="project" value="UniProtKB-KW"/>
</dbReference>
<dbReference type="GO" id="GO:0009736">
    <property type="term" value="P:cytokinin-activated signaling pathway"/>
    <property type="evidence" value="ECO:0007669"/>
    <property type="project" value="UniProtKB-KW"/>
</dbReference>
<dbReference type="InterPro" id="IPR009057">
    <property type="entry name" value="Homeodomain-like_sf"/>
</dbReference>
<evidence type="ECO:0000256" key="6">
    <source>
        <dbReference type="ARBA" id="ARBA00023015"/>
    </source>
</evidence>
<keyword evidence="5 11" id="KW-0902">Two-component regulatory system</keyword>
<evidence type="ECO:0000256" key="13">
    <source>
        <dbReference type="SAM" id="MobiDB-lite"/>
    </source>
</evidence>
<dbReference type="GO" id="GO:0005634">
    <property type="term" value="C:nucleus"/>
    <property type="evidence" value="ECO:0007669"/>
    <property type="project" value="UniProtKB-SubCell"/>
</dbReference>
<evidence type="ECO:0000256" key="3">
    <source>
        <dbReference type="ARBA" id="ARBA00022553"/>
    </source>
</evidence>
<dbReference type="Proteomes" id="UP001154282">
    <property type="component" value="Unassembled WGS sequence"/>
</dbReference>
<dbReference type="SMART" id="SM00448">
    <property type="entry name" value="REC"/>
    <property type="match status" value="1"/>
</dbReference>
<keyword evidence="9 11" id="KW-0804">Transcription</keyword>
<dbReference type="InterPro" id="IPR006447">
    <property type="entry name" value="Myb_dom_plants"/>
</dbReference>
<dbReference type="InterPro" id="IPR011006">
    <property type="entry name" value="CheY-like_superfamily"/>
</dbReference>
<dbReference type="InterPro" id="IPR017930">
    <property type="entry name" value="Myb_dom"/>
</dbReference>
<feature type="domain" description="Response regulatory" evidence="14">
    <location>
        <begin position="19"/>
        <end position="149"/>
    </location>
</feature>
<dbReference type="FunFam" id="1.10.10.60:FF:000007">
    <property type="entry name" value="Two-component response regulator"/>
    <property type="match status" value="1"/>
</dbReference>
<dbReference type="PROSITE" id="PS50110">
    <property type="entry name" value="RESPONSE_REGULATORY"/>
    <property type="match status" value="1"/>
</dbReference>
<evidence type="ECO:0000256" key="1">
    <source>
        <dbReference type="ARBA" id="ARBA00004123"/>
    </source>
</evidence>
<dbReference type="PROSITE" id="PS51294">
    <property type="entry name" value="HTH_MYB"/>
    <property type="match status" value="1"/>
</dbReference>
<comment type="caution">
    <text evidence="16">The sequence shown here is derived from an EMBL/GenBank/DDBJ whole genome shotgun (WGS) entry which is preliminary data.</text>
</comment>
<dbReference type="EMBL" id="CAMGYJ010000005">
    <property type="protein sequence ID" value="CAI0415300.1"/>
    <property type="molecule type" value="Genomic_DNA"/>
</dbReference>
<dbReference type="InterPro" id="IPR045279">
    <property type="entry name" value="ARR-like"/>
</dbReference>
<proteinExistence type="inferred from homology"/>
<keyword evidence="6 11" id="KW-0805">Transcription regulation</keyword>
<evidence type="ECO:0000256" key="4">
    <source>
        <dbReference type="ARBA" id="ARBA00022864"/>
    </source>
</evidence>
<reference evidence="16" key="1">
    <citation type="submission" date="2022-08" db="EMBL/GenBank/DDBJ databases">
        <authorList>
            <person name="Gutierrez-Valencia J."/>
        </authorList>
    </citation>
    <scope>NUCLEOTIDE SEQUENCE</scope>
</reference>
<evidence type="ECO:0000259" key="15">
    <source>
        <dbReference type="PROSITE" id="PS51294"/>
    </source>
</evidence>
<evidence type="ECO:0000256" key="11">
    <source>
        <dbReference type="PIRNR" id="PIRNR036392"/>
    </source>
</evidence>
<keyword evidence="17" id="KW-1185">Reference proteome</keyword>
<dbReference type="InterPro" id="IPR001789">
    <property type="entry name" value="Sig_transdc_resp-reg_receiver"/>
</dbReference>